<dbReference type="InterPro" id="IPR052516">
    <property type="entry name" value="N-heterocyclic_Hydroxylase"/>
</dbReference>
<organism evidence="3 4">
    <name type="scientific">Aquiflexum balticum DSM 16537</name>
    <dbReference type="NCBI Taxonomy" id="758820"/>
    <lineage>
        <taxon>Bacteria</taxon>
        <taxon>Pseudomonadati</taxon>
        <taxon>Bacteroidota</taxon>
        <taxon>Cytophagia</taxon>
        <taxon>Cytophagales</taxon>
        <taxon>Cyclobacteriaceae</taxon>
        <taxon>Aquiflexum</taxon>
    </lineage>
</organism>
<keyword evidence="1" id="KW-1133">Transmembrane helix</keyword>
<gene>
    <name evidence="3" type="ORF">SAMN00777080_4057</name>
</gene>
<proteinExistence type="predicted"/>
<dbReference type="Gene3D" id="3.30.365.10">
    <property type="entry name" value="Aldehyde oxidase/xanthine dehydrogenase, molybdopterin binding domain"/>
    <property type="match status" value="4"/>
</dbReference>
<dbReference type="RefSeq" id="WP_084122211.1">
    <property type="nucleotide sequence ID" value="NZ_LT838813.1"/>
</dbReference>
<dbReference type="Gene3D" id="3.90.1170.50">
    <property type="entry name" value="Aldehyde oxidase/xanthine dehydrogenase, a/b hammerhead"/>
    <property type="match status" value="1"/>
</dbReference>
<evidence type="ECO:0000256" key="1">
    <source>
        <dbReference type="SAM" id="Phobius"/>
    </source>
</evidence>
<dbReference type="InterPro" id="IPR046867">
    <property type="entry name" value="AldOxase/xan_DH_MoCoBD2"/>
</dbReference>
<reference evidence="4" key="1">
    <citation type="submission" date="2017-04" db="EMBL/GenBank/DDBJ databases">
        <authorList>
            <person name="Varghese N."/>
            <person name="Submissions S."/>
        </authorList>
    </citation>
    <scope>NUCLEOTIDE SEQUENCE [LARGE SCALE GENOMIC DNA]</scope>
    <source>
        <strain evidence="4">DSM 16537</strain>
    </source>
</reference>
<keyword evidence="4" id="KW-1185">Reference proteome</keyword>
<dbReference type="SUPFAM" id="SSF56003">
    <property type="entry name" value="Molybdenum cofactor-binding domain"/>
    <property type="match status" value="2"/>
</dbReference>
<dbReference type="STRING" id="758820.SAMN00777080_4057"/>
<dbReference type="EMBL" id="LT838813">
    <property type="protein sequence ID" value="SMD45407.1"/>
    <property type="molecule type" value="Genomic_DNA"/>
</dbReference>
<keyword evidence="1" id="KW-0812">Transmembrane</keyword>
<dbReference type="InterPro" id="IPR012368">
    <property type="entry name" value="OxRdtase_Mopterin-bd_su_IorB"/>
</dbReference>
<dbReference type="AlphaFoldDB" id="A0A1W2H980"/>
<dbReference type="PANTHER" id="PTHR47495:SF2">
    <property type="entry name" value="ALDEHYDE DEHYDROGENASE"/>
    <property type="match status" value="1"/>
</dbReference>
<dbReference type="InterPro" id="IPR037165">
    <property type="entry name" value="AldOxase/xan_DH_Mopterin-bd_sf"/>
</dbReference>
<dbReference type="Pfam" id="PF02738">
    <property type="entry name" value="MoCoBD_1"/>
    <property type="match status" value="1"/>
</dbReference>
<dbReference type="Proteomes" id="UP000192333">
    <property type="component" value="Chromosome I"/>
</dbReference>
<dbReference type="Pfam" id="PF20256">
    <property type="entry name" value="MoCoBD_2"/>
    <property type="match status" value="2"/>
</dbReference>
<dbReference type="OrthoDB" id="605889at2"/>
<evidence type="ECO:0000313" key="4">
    <source>
        <dbReference type="Proteomes" id="UP000192333"/>
    </source>
</evidence>
<name>A0A1W2H980_9BACT</name>
<dbReference type="InterPro" id="IPR008274">
    <property type="entry name" value="AldOxase/xan_DH_MoCoBD1"/>
</dbReference>
<dbReference type="GO" id="GO:0016491">
    <property type="term" value="F:oxidoreductase activity"/>
    <property type="evidence" value="ECO:0007669"/>
    <property type="project" value="InterPro"/>
</dbReference>
<dbReference type="PIRSF" id="PIRSF036389">
    <property type="entry name" value="IOR_B"/>
    <property type="match status" value="1"/>
</dbReference>
<evidence type="ECO:0000259" key="2">
    <source>
        <dbReference type="SMART" id="SM01008"/>
    </source>
</evidence>
<dbReference type="SMART" id="SM01008">
    <property type="entry name" value="Ald_Xan_dh_C"/>
    <property type="match status" value="1"/>
</dbReference>
<feature type="transmembrane region" description="Helical" evidence="1">
    <location>
        <begin position="20"/>
        <end position="36"/>
    </location>
</feature>
<dbReference type="PANTHER" id="PTHR47495">
    <property type="entry name" value="ALDEHYDE DEHYDROGENASE"/>
    <property type="match status" value="1"/>
</dbReference>
<evidence type="ECO:0000313" key="3">
    <source>
        <dbReference type="EMBL" id="SMD45407.1"/>
    </source>
</evidence>
<keyword evidence="1" id="KW-0472">Membrane</keyword>
<protein>
    <submittedName>
        <fullName evidence="3">Isoquinoline 1-oxidoreductase, beta subunit</fullName>
    </submittedName>
</protein>
<feature type="domain" description="Aldehyde oxidase/xanthine dehydrogenase a/b hammerhead" evidence="2">
    <location>
        <begin position="220"/>
        <end position="298"/>
    </location>
</feature>
<sequence>MENELKENVISRRKFLKRSGGLTFLVAGIGIPSFVWKKEESAANNFQISAWVHLSTDGTVTIYNPAAEMGQGTMTALPAIIAEEMDADWSKVKIEHSPVEPKIYGIPWGGGGRGGSMLTVGSRSVSGHFENLRQSGAQVRFVLMSNVAEKWGVNIDELETQPGMVIHPKTGKKIAYGEIASFAKFPEEIPEIPTNKLKKVSEFRLIGKDFQRYDIPEKVNGSAIYSIDIQVPNMVYGMINRSPVNGTKPELNNESELRKIPGVIEIVKLDYGIGFIANSIEAAQLAKYTADINWKGQTKADNHNSQSAYKEYEILAESGNSGNMIASSGDFSREIPNTRKVKRADYKNDYVYHAQMEPLNAVAWVKDGQAEVWVGTQGTDGARSAIANHLGIDFNAVNLHPCYLGGGFGRRSMNDFVLEAVDLSKAVNLPVKLIWTRTDDIQFGAFRPISLQRLEAGIDASGQIKAWKHVVVGTGGGLLGSGADIPFYDIPNKHIEVRNIDHGVRTKHWRAVGHGPNKFAIETFVDEIAIDQKTDPLELRGQLMKNHPRELKVLETVAKMSDWGGKIPEGRARGIGFAERSDSLAAGVCEISLDRKSGKIKVHKIWCALDAGIVVHPDNAKAQVEGSLVMGMSSVMMESITFENGEVQQSNFHDYPILRMEDAPELIEIEIIPSTERPTGIGEAGLPFMGAIVSNAFASLTGKRLRHMPFTPEKVLELLG</sequence>
<dbReference type="InterPro" id="IPR000674">
    <property type="entry name" value="Ald_Oxase/Xan_DH_a/b"/>
</dbReference>
<accession>A0A1W2H980</accession>